<dbReference type="EMBL" id="MU005633">
    <property type="protein sequence ID" value="KAF2676526.1"/>
    <property type="molecule type" value="Genomic_DNA"/>
</dbReference>
<keyword evidence="3" id="KW-1185">Reference proteome</keyword>
<proteinExistence type="predicted"/>
<sequence>MLADSAEECVRVFQLRLELPHTTAAGTSLIRHGGSASKGPGALQRLPAGRGRWTRGLVFGGAVHAAEKESLANAQRVSSHPVSIPVRSQRQRKKGSFHRRGRSTVTPLIASPPPAAGSLLPAVQRWAGAPRGVVYDAHSAHSTPHVTVHASESPADTPAATVNTSFTLRPLLPPSTFASATPAVLSQPCMESRAHPQLAR</sequence>
<feature type="compositionally biased region" description="Basic residues" evidence="1">
    <location>
        <begin position="89"/>
        <end position="102"/>
    </location>
</feature>
<evidence type="ECO:0000313" key="3">
    <source>
        <dbReference type="Proteomes" id="UP000799291"/>
    </source>
</evidence>
<evidence type="ECO:0000256" key="1">
    <source>
        <dbReference type="SAM" id="MobiDB-lite"/>
    </source>
</evidence>
<dbReference type="AlphaFoldDB" id="A0A6G1IE86"/>
<feature type="region of interest" description="Disordered" evidence="1">
    <location>
        <begin position="71"/>
        <end position="112"/>
    </location>
</feature>
<gene>
    <name evidence="2" type="ORF">K458DRAFT_396832</name>
</gene>
<name>A0A6G1IE86_9PLEO</name>
<reference evidence="2" key="1">
    <citation type="journal article" date="2020" name="Stud. Mycol.">
        <title>101 Dothideomycetes genomes: a test case for predicting lifestyles and emergence of pathogens.</title>
        <authorList>
            <person name="Haridas S."/>
            <person name="Albert R."/>
            <person name="Binder M."/>
            <person name="Bloem J."/>
            <person name="Labutti K."/>
            <person name="Salamov A."/>
            <person name="Andreopoulos B."/>
            <person name="Baker S."/>
            <person name="Barry K."/>
            <person name="Bills G."/>
            <person name="Bluhm B."/>
            <person name="Cannon C."/>
            <person name="Castanera R."/>
            <person name="Culley D."/>
            <person name="Daum C."/>
            <person name="Ezra D."/>
            <person name="Gonzalez J."/>
            <person name="Henrissat B."/>
            <person name="Kuo A."/>
            <person name="Liang C."/>
            <person name="Lipzen A."/>
            <person name="Lutzoni F."/>
            <person name="Magnuson J."/>
            <person name="Mondo S."/>
            <person name="Nolan M."/>
            <person name="Ohm R."/>
            <person name="Pangilinan J."/>
            <person name="Park H.-J."/>
            <person name="Ramirez L."/>
            <person name="Alfaro M."/>
            <person name="Sun H."/>
            <person name="Tritt A."/>
            <person name="Yoshinaga Y."/>
            <person name="Zwiers L.-H."/>
            <person name="Turgeon B."/>
            <person name="Goodwin S."/>
            <person name="Spatafora J."/>
            <person name="Crous P."/>
            <person name="Grigoriev I."/>
        </authorList>
    </citation>
    <scope>NUCLEOTIDE SEQUENCE</scope>
    <source>
        <strain evidence="2">CBS 122367</strain>
    </source>
</reference>
<protein>
    <submittedName>
        <fullName evidence="2">Uncharacterized protein</fullName>
    </submittedName>
</protein>
<accession>A0A6G1IE86</accession>
<organism evidence="2 3">
    <name type="scientific">Lentithecium fluviatile CBS 122367</name>
    <dbReference type="NCBI Taxonomy" id="1168545"/>
    <lineage>
        <taxon>Eukaryota</taxon>
        <taxon>Fungi</taxon>
        <taxon>Dikarya</taxon>
        <taxon>Ascomycota</taxon>
        <taxon>Pezizomycotina</taxon>
        <taxon>Dothideomycetes</taxon>
        <taxon>Pleosporomycetidae</taxon>
        <taxon>Pleosporales</taxon>
        <taxon>Massarineae</taxon>
        <taxon>Lentitheciaceae</taxon>
        <taxon>Lentithecium</taxon>
    </lineage>
</organism>
<evidence type="ECO:0000313" key="2">
    <source>
        <dbReference type="EMBL" id="KAF2676526.1"/>
    </source>
</evidence>
<feature type="compositionally biased region" description="Polar residues" evidence="1">
    <location>
        <begin position="72"/>
        <end position="81"/>
    </location>
</feature>
<dbReference type="Proteomes" id="UP000799291">
    <property type="component" value="Unassembled WGS sequence"/>
</dbReference>